<dbReference type="PROSITE" id="PS01186">
    <property type="entry name" value="EGF_2"/>
    <property type="match status" value="1"/>
</dbReference>
<feature type="compositionally biased region" description="Low complexity" evidence="7">
    <location>
        <begin position="353"/>
        <end position="377"/>
    </location>
</feature>
<evidence type="ECO:0000256" key="8">
    <source>
        <dbReference type="SAM" id="Phobius"/>
    </source>
</evidence>
<dbReference type="InterPro" id="IPR000859">
    <property type="entry name" value="CUB_dom"/>
</dbReference>
<accession>A0A7M7P8G2</accession>
<dbReference type="SMART" id="SM00179">
    <property type="entry name" value="EGF_CA"/>
    <property type="match status" value="2"/>
</dbReference>
<dbReference type="Pfam" id="PF00008">
    <property type="entry name" value="EGF"/>
    <property type="match status" value="1"/>
</dbReference>
<dbReference type="InterPro" id="IPR035914">
    <property type="entry name" value="Sperma_CUB_dom_sf"/>
</dbReference>
<dbReference type="SUPFAM" id="SSF49854">
    <property type="entry name" value="Spermadhesin, CUB domain"/>
    <property type="match status" value="1"/>
</dbReference>
<feature type="region of interest" description="Disordered" evidence="7">
    <location>
        <begin position="350"/>
        <end position="381"/>
    </location>
</feature>
<feature type="disulfide bond" evidence="6">
    <location>
        <begin position="212"/>
        <end position="221"/>
    </location>
</feature>
<dbReference type="OMA" id="DELCYFS"/>
<keyword evidence="8" id="KW-0472">Membrane</keyword>
<keyword evidence="13" id="KW-1185">Reference proteome</keyword>
<dbReference type="GeneID" id="585896"/>
<protein>
    <submittedName>
        <fullName evidence="12">Uncharacterized protein</fullName>
    </submittedName>
</protein>
<organism evidence="12 13">
    <name type="scientific">Strongylocentrotus purpuratus</name>
    <name type="common">Purple sea urchin</name>
    <dbReference type="NCBI Taxonomy" id="7668"/>
    <lineage>
        <taxon>Eukaryota</taxon>
        <taxon>Metazoa</taxon>
        <taxon>Echinodermata</taxon>
        <taxon>Eleutherozoa</taxon>
        <taxon>Echinozoa</taxon>
        <taxon>Echinoidea</taxon>
        <taxon>Euechinoidea</taxon>
        <taxon>Echinacea</taxon>
        <taxon>Camarodonta</taxon>
        <taxon>Echinidea</taxon>
        <taxon>Strongylocentrotidae</taxon>
        <taxon>Strongylocentrotus</taxon>
    </lineage>
</organism>
<keyword evidence="8" id="KW-1133">Transmembrane helix</keyword>
<dbReference type="PROSITE" id="PS51257">
    <property type="entry name" value="PROKAR_LIPOPROTEIN"/>
    <property type="match status" value="1"/>
</dbReference>
<dbReference type="PROSITE" id="PS01187">
    <property type="entry name" value="EGF_CA"/>
    <property type="match status" value="1"/>
</dbReference>
<dbReference type="PROSITE" id="PS01180">
    <property type="entry name" value="CUB"/>
    <property type="match status" value="1"/>
</dbReference>
<keyword evidence="4 6" id="KW-1015">Disulfide bond</keyword>
<dbReference type="PROSITE" id="PS00010">
    <property type="entry name" value="ASX_HYDROXYL"/>
    <property type="match status" value="1"/>
</dbReference>
<evidence type="ECO:0000256" key="2">
    <source>
        <dbReference type="ARBA" id="ARBA00022729"/>
    </source>
</evidence>
<dbReference type="OrthoDB" id="5957137at2759"/>
<evidence type="ECO:0000313" key="13">
    <source>
        <dbReference type="Proteomes" id="UP000007110"/>
    </source>
</evidence>
<keyword evidence="8" id="KW-0812">Transmembrane</keyword>
<dbReference type="CDD" id="cd00041">
    <property type="entry name" value="CUB"/>
    <property type="match status" value="1"/>
</dbReference>
<evidence type="ECO:0000313" key="12">
    <source>
        <dbReference type="EnsemblMetazoa" id="XP_030847896"/>
    </source>
</evidence>
<feature type="signal peptide" evidence="9">
    <location>
        <begin position="1"/>
        <end position="26"/>
    </location>
</feature>
<evidence type="ECO:0000256" key="5">
    <source>
        <dbReference type="ARBA" id="ARBA00023180"/>
    </source>
</evidence>
<dbReference type="InParanoid" id="A0A7M7P8G2"/>
<dbReference type="KEGG" id="spu:585896"/>
<dbReference type="InterPro" id="IPR001881">
    <property type="entry name" value="EGF-like_Ca-bd_dom"/>
</dbReference>
<evidence type="ECO:0000256" key="3">
    <source>
        <dbReference type="ARBA" id="ARBA00022737"/>
    </source>
</evidence>
<feature type="disulfide bond" evidence="6">
    <location>
        <begin position="53"/>
        <end position="62"/>
    </location>
</feature>
<evidence type="ECO:0000256" key="6">
    <source>
        <dbReference type="PROSITE-ProRule" id="PRU00076"/>
    </source>
</evidence>
<dbReference type="SMART" id="SM00042">
    <property type="entry name" value="CUB"/>
    <property type="match status" value="1"/>
</dbReference>
<dbReference type="Proteomes" id="UP000007110">
    <property type="component" value="Unassembled WGS sequence"/>
</dbReference>
<dbReference type="PROSITE" id="PS50026">
    <property type="entry name" value="EGF_3"/>
    <property type="match status" value="2"/>
</dbReference>
<feature type="domain" description="EGF-like" evidence="11">
    <location>
        <begin position="186"/>
        <end position="222"/>
    </location>
</feature>
<name>A0A7M7P8G2_STRPU</name>
<evidence type="ECO:0000256" key="4">
    <source>
        <dbReference type="ARBA" id="ARBA00023157"/>
    </source>
</evidence>
<dbReference type="InterPro" id="IPR018097">
    <property type="entry name" value="EGF_Ca-bd_CS"/>
</dbReference>
<dbReference type="Gene3D" id="2.10.25.10">
    <property type="entry name" value="Laminin"/>
    <property type="match status" value="2"/>
</dbReference>
<dbReference type="EnsemblMetazoa" id="XM_030992036">
    <property type="protein sequence ID" value="XP_030847896"/>
    <property type="gene ID" value="LOC585896"/>
</dbReference>
<dbReference type="GO" id="GO:0007219">
    <property type="term" value="P:Notch signaling pathway"/>
    <property type="evidence" value="ECO:0000318"/>
    <property type="project" value="GO_Central"/>
</dbReference>
<dbReference type="PANTHER" id="PTHR12916:SF9">
    <property type="entry name" value="NEUROGENIC LOCUS NOTCH HOMOLOG PROTEIN 1-RELATED"/>
    <property type="match status" value="1"/>
</dbReference>
<keyword evidence="2 9" id="KW-0732">Signal</keyword>
<proteinExistence type="predicted"/>
<dbReference type="InterPro" id="IPR000742">
    <property type="entry name" value="EGF"/>
</dbReference>
<dbReference type="FunFam" id="2.10.25.10:FF:000122">
    <property type="entry name" value="Protein crumbs homolog 2"/>
    <property type="match status" value="1"/>
</dbReference>
<dbReference type="Gene3D" id="2.60.120.290">
    <property type="entry name" value="Spermadhesin, CUB domain"/>
    <property type="match status" value="1"/>
</dbReference>
<dbReference type="InterPro" id="IPR000152">
    <property type="entry name" value="EGF-type_Asp/Asn_hydroxyl_site"/>
</dbReference>
<dbReference type="FunFam" id="2.10.25.10:FF:000143">
    <property type="entry name" value="Protein crumbs 1"/>
    <property type="match status" value="1"/>
</dbReference>
<dbReference type="SUPFAM" id="SSF57196">
    <property type="entry name" value="EGF/Laminin"/>
    <property type="match status" value="2"/>
</dbReference>
<reference evidence="12" key="2">
    <citation type="submission" date="2021-01" db="UniProtKB">
        <authorList>
            <consortium name="EnsemblMetazoa"/>
        </authorList>
    </citation>
    <scope>IDENTIFICATION</scope>
</reference>
<keyword evidence="5" id="KW-0325">Glycoprotein</keyword>
<dbReference type="GO" id="GO:0005509">
    <property type="term" value="F:calcium ion binding"/>
    <property type="evidence" value="ECO:0007669"/>
    <property type="project" value="InterPro"/>
</dbReference>
<feature type="chain" id="PRO_5029742366" evidence="9">
    <location>
        <begin position="27"/>
        <end position="558"/>
    </location>
</feature>
<feature type="transmembrane region" description="Helical" evidence="8">
    <location>
        <begin position="456"/>
        <end position="478"/>
    </location>
</feature>
<feature type="domain" description="CUB" evidence="10">
    <location>
        <begin position="74"/>
        <end position="186"/>
    </location>
</feature>
<dbReference type="GO" id="GO:0005112">
    <property type="term" value="F:Notch binding"/>
    <property type="evidence" value="ECO:0000318"/>
    <property type="project" value="GO_Central"/>
</dbReference>
<keyword evidence="3" id="KW-0677">Repeat</keyword>
<reference evidence="13" key="1">
    <citation type="submission" date="2015-02" db="EMBL/GenBank/DDBJ databases">
        <title>Genome sequencing for Strongylocentrotus purpuratus.</title>
        <authorList>
            <person name="Murali S."/>
            <person name="Liu Y."/>
            <person name="Vee V."/>
            <person name="English A."/>
            <person name="Wang M."/>
            <person name="Skinner E."/>
            <person name="Han Y."/>
            <person name="Muzny D.M."/>
            <person name="Worley K.C."/>
            <person name="Gibbs R.A."/>
        </authorList>
    </citation>
    <scope>NUCLEOTIDE SEQUENCE</scope>
</reference>
<evidence type="ECO:0000256" key="1">
    <source>
        <dbReference type="ARBA" id="ARBA00022536"/>
    </source>
</evidence>
<evidence type="ECO:0000259" key="10">
    <source>
        <dbReference type="PROSITE" id="PS01180"/>
    </source>
</evidence>
<evidence type="ECO:0000256" key="9">
    <source>
        <dbReference type="SAM" id="SignalP"/>
    </source>
</evidence>
<dbReference type="RefSeq" id="XP_030847896.1">
    <property type="nucleotide sequence ID" value="XM_030992036.1"/>
</dbReference>
<dbReference type="PROSITE" id="PS00022">
    <property type="entry name" value="EGF_1"/>
    <property type="match status" value="2"/>
</dbReference>
<dbReference type="CDD" id="cd00054">
    <property type="entry name" value="EGF_CA"/>
    <property type="match status" value="2"/>
</dbReference>
<keyword evidence="1 6" id="KW-0245">EGF-like domain</keyword>
<dbReference type="Pfam" id="PF00431">
    <property type="entry name" value="CUB"/>
    <property type="match status" value="1"/>
</dbReference>
<sequence length="558" mass="60070">MLPPPKKNLVFVATLVCTTMILGCVAHNECTSNPCVNGATCLDDPYGYFTCECTHGYHGTHCEEPLSEDLDELCYFSISDPVTMVTSPGFPLVSNHNVVCYYIVRIHGAKHIRVTFNALNTEWLKDTIQLGSGNNASIETTSHIRMGQLGEDLPKDIIFNTSSIFMIYVTDHNIISQGFNVTITADFDDCTSSPCQNDGVCMDEFGGFDCACPPATTGTLCETDVISISSATPLLASDDVTISSSTQTLNLTFDFELTPSPHSANPHLAIQSTSTTPTWAVTAFFSRDDKGDADRLGEILVPLRKEQSDFSLDNHMTFRNVDIVNMRIPASITCSDVAYFCAVFNPNNDELPSSSSSSSTQSSTASSSSSSSSSSQSPEYVIRGDPDSSAFVGCATISCIENLPCEDTDCKDDCKGTERCNHEEGFSDDTPSDEAGQADQVGLNGSSSWYLSHNNIILLVVIGIVCTALIIIVILVLVKGRDKIKLMFIHTPASAVTAPVIRWIPPPTNSNLPQTTGERGAGVQGTSESYFGIVNEAASCQVETDPAPPYSEMVPDKK</sequence>
<evidence type="ECO:0000259" key="11">
    <source>
        <dbReference type="PROSITE" id="PS50026"/>
    </source>
</evidence>
<comment type="caution">
    <text evidence="6">Lacks conserved residue(s) required for the propagation of feature annotation.</text>
</comment>
<evidence type="ECO:0000256" key="7">
    <source>
        <dbReference type="SAM" id="MobiDB-lite"/>
    </source>
</evidence>
<feature type="domain" description="EGF-like" evidence="11">
    <location>
        <begin position="26"/>
        <end position="63"/>
    </location>
</feature>
<dbReference type="SMART" id="SM00181">
    <property type="entry name" value="EGF"/>
    <property type="match status" value="2"/>
</dbReference>
<dbReference type="AlphaFoldDB" id="A0A7M7P8G2"/>
<dbReference type="PANTHER" id="PTHR12916">
    <property type="entry name" value="CYTOCHROME C OXIDASE POLYPEPTIDE VIC-2"/>
    <property type="match status" value="1"/>
</dbReference>